<accession>A0ABX9IJ22</accession>
<keyword evidence="2" id="KW-1185">Reference proteome</keyword>
<dbReference type="Proteomes" id="UP000256491">
    <property type="component" value="Unassembled WGS sequence"/>
</dbReference>
<protein>
    <submittedName>
        <fullName evidence="1">PTS sugar transporter subunit IIBC</fullName>
    </submittedName>
</protein>
<keyword evidence="1" id="KW-0762">Sugar transport</keyword>
<keyword evidence="1" id="KW-0813">Transport</keyword>
<dbReference type="RefSeq" id="WP_115918934.1">
    <property type="nucleotide sequence ID" value="NZ_BJYH01000003.1"/>
</dbReference>
<sequence>MNFIDKKTSVGQAIIILSKNGIQANEREAVIILDFLYLISKNHKKLREKKTQKP</sequence>
<evidence type="ECO:0000313" key="1">
    <source>
        <dbReference type="EMBL" id="REC74697.1"/>
    </source>
</evidence>
<gene>
    <name evidence="1" type="ORF">DRF57_13165</name>
</gene>
<proteinExistence type="predicted"/>
<name>A0ABX9IJ22_9FLAO</name>
<comment type="caution">
    <text evidence="1">The sequence shown here is derived from an EMBL/GenBank/DDBJ whole genome shotgun (WGS) entry which is preliminary data.</text>
</comment>
<evidence type="ECO:0000313" key="2">
    <source>
        <dbReference type="Proteomes" id="UP000256491"/>
    </source>
</evidence>
<dbReference type="EMBL" id="QNUF01000014">
    <property type="protein sequence ID" value="REC74697.1"/>
    <property type="molecule type" value="Genomic_DNA"/>
</dbReference>
<reference evidence="1 2" key="1">
    <citation type="journal article" date="2010" name="Syst. Appl. Microbiol.">
        <title>Four new species of Chryseobacterium from the rhizosphere of coastal sand dune plants, Chryseobacterium elymi sp. nov., Chryseobacterium hagamense sp. nov., Chryseobacterium lathyri sp. nov. and Chryseobacterium rhizosphaerae sp. nov.</title>
        <authorList>
            <person name="Cho S.H."/>
            <person name="Lee K.S."/>
            <person name="Shin D.S."/>
            <person name="Han J.H."/>
            <person name="Park K.S."/>
            <person name="Lee C.H."/>
            <person name="Park K.H."/>
            <person name="Kim S.B."/>
        </authorList>
    </citation>
    <scope>NUCLEOTIDE SEQUENCE [LARGE SCALE GENOMIC DNA]</scope>
    <source>
        <strain evidence="1 2">KCTC 22548</strain>
    </source>
</reference>
<organism evidence="1 2">
    <name type="scientific">Chryseobacterium rhizosphaerae</name>
    <dbReference type="NCBI Taxonomy" id="395937"/>
    <lineage>
        <taxon>Bacteria</taxon>
        <taxon>Pseudomonadati</taxon>
        <taxon>Bacteroidota</taxon>
        <taxon>Flavobacteriia</taxon>
        <taxon>Flavobacteriales</taxon>
        <taxon>Weeksellaceae</taxon>
        <taxon>Chryseobacterium group</taxon>
        <taxon>Chryseobacterium</taxon>
    </lineage>
</organism>